<protein>
    <submittedName>
        <fullName evidence="2">Putative secreted protein</fullName>
    </submittedName>
</protein>
<accession>A0A6B0UFM3</accession>
<name>A0A6B0UFM3_IXORI</name>
<feature type="chain" id="PRO_5025417928" evidence="1">
    <location>
        <begin position="28"/>
        <end position="86"/>
    </location>
</feature>
<organism evidence="2">
    <name type="scientific">Ixodes ricinus</name>
    <name type="common">Common tick</name>
    <name type="synonym">Acarus ricinus</name>
    <dbReference type="NCBI Taxonomy" id="34613"/>
    <lineage>
        <taxon>Eukaryota</taxon>
        <taxon>Metazoa</taxon>
        <taxon>Ecdysozoa</taxon>
        <taxon>Arthropoda</taxon>
        <taxon>Chelicerata</taxon>
        <taxon>Arachnida</taxon>
        <taxon>Acari</taxon>
        <taxon>Parasitiformes</taxon>
        <taxon>Ixodida</taxon>
        <taxon>Ixodoidea</taxon>
        <taxon>Ixodidae</taxon>
        <taxon>Ixodinae</taxon>
        <taxon>Ixodes</taxon>
    </lineage>
</organism>
<feature type="signal peptide" evidence="1">
    <location>
        <begin position="1"/>
        <end position="27"/>
    </location>
</feature>
<keyword evidence="1" id="KW-0732">Signal</keyword>
<evidence type="ECO:0000313" key="2">
    <source>
        <dbReference type="EMBL" id="MXU85533.1"/>
    </source>
</evidence>
<dbReference type="AlphaFoldDB" id="A0A6B0UFM3"/>
<sequence length="86" mass="8647">MISGSSAVLTVTLVLLCLFEGSKKTGSQPDTGPDGTSLGLSKVSLVSVLRVSWLVLSLTSGGLSSDAVPTDRVGSMLPLVDVTGPS</sequence>
<dbReference type="EMBL" id="GIFC01003450">
    <property type="protein sequence ID" value="MXU85533.1"/>
    <property type="molecule type" value="Transcribed_RNA"/>
</dbReference>
<reference evidence="2" key="1">
    <citation type="submission" date="2019-12" db="EMBL/GenBank/DDBJ databases">
        <title>An insight into the sialome of adult female Ixodes ricinus ticks feeding for 6 days.</title>
        <authorList>
            <person name="Perner J."/>
            <person name="Ribeiro J.M.C."/>
        </authorList>
    </citation>
    <scope>NUCLEOTIDE SEQUENCE</scope>
    <source>
        <strain evidence="2">Semi-engorged</strain>
        <tissue evidence="2">Salivary glands</tissue>
    </source>
</reference>
<proteinExistence type="predicted"/>
<evidence type="ECO:0000256" key="1">
    <source>
        <dbReference type="SAM" id="SignalP"/>
    </source>
</evidence>